<name>A0ACB0YU13_MELEN</name>
<proteinExistence type="predicted"/>
<keyword evidence="2" id="KW-1185">Reference proteome</keyword>
<accession>A0ACB0YU13</accession>
<sequence length="129" mass="14950">MSDITTGDFKFFFMTPNSSEKIVKYFQDDIKKVLKILNKLLEYSKLDNNKINFEQIKLLAKEEEDFSAGKITTLFRLAIIDNISGPPIHELVKFFGTKEISIRLEKMVFKLEGYLNNCDDVKKKKCEAA</sequence>
<evidence type="ECO:0000313" key="1">
    <source>
        <dbReference type="EMBL" id="CAK5062303.1"/>
    </source>
</evidence>
<organism evidence="1 2">
    <name type="scientific">Meloidogyne enterolobii</name>
    <name type="common">Root-knot nematode worm</name>
    <name type="synonym">Meloidogyne mayaguensis</name>
    <dbReference type="NCBI Taxonomy" id="390850"/>
    <lineage>
        <taxon>Eukaryota</taxon>
        <taxon>Metazoa</taxon>
        <taxon>Ecdysozoa</taxon>
        <taxon>Nematoda</taxon>
        <taxon>Chromadorea</taxon>
        <taxon>Rhabditida</taxon>
        <taxon>Tylenchina</taxon>
        <taxon>Tylenchomorpha</taxon>
        <taxon>Tylenchoidea</taxon>
        <taxon>Meloidogynidae</taxon>
        <taxon>Meloidogyninae</taxon>
        <taxon>Meloidogyne</taxon>
    </lineage>
</organism>
<dbReference type="EMBL" id="CAVMJV010000018">
    <property type="protein sequence ID" value="CAK5062303.1"/>
    <property type="molecule type" value="Genomic_DNA"/>
</dbReference>
<gene>
    <name evidence="1" type="ORF">MENTE1834_LOCUS16463</name>
</gene>
<protein>
    <submittedName>
        <fullName evidence="1">Uncharacterized protein</fullName>
    </submittedName>
</protein>
<reference evidence="1" key="1">
    <citation type="submission" date="2023-11" db="EMBL/GenBank/DDBJ databases">
        <authorList>
            <person name="Poullet M."/>
        </authorList>
    </citation>
    <scope>NUCLEOTIDE SEQUENCE</scope>
    <source>
        <strain evidence="1">E1834</strain>
    </source>
</reference>
<evidence type="ECO:0000313" key="2">
    <source>
        <dbReference type="Proteomes" id="UP001497535"/>
    </source>
</evidence>
<dbReference type="Proteomes" id="UP001497535">
    <property type="component" value="Unassembled WGS sequence"/>
</dbReference>
<comment type="caution">
    <text evidence="1">The sequence shown here is derived from an EMBL/GenBank/DDBJ whole genome shotgun (WGS) entry which is preliminary data.</text>
</comment>